<keyword evidence="5 9" id="KW-0547">Nucleotide-binding</keyword>
<dbReference type="EMBL" id="JABFCX010000002">
    <property type="protein sequence ID" value="NNU16411.1"/>
    <property type="molecule type" value="Genomic_DNA"/>
</dbReference>
<dbReference type="AlphaFoldDB" id="A0A7Y3RLQ2"/>
<evidence type="ECO:0000313" key="10">
    <source>
        <dbReference type="EMBL" id="NNU16411.1"/>
    </source>
</evidence>
<gene>
    <name evidence="10" type="ORF">HK107_08770</name>
</gene>
<dbReference type="Proteomes" id="UP000536835">
    <property type="component" value="Unassembled WGS sequence"/>
</dbReference>
<dbReference type="InterPro" id="IPR031322">
    <property type="entry name" value="Shikimate/glucono_kinase"/>
</dbReference>
<sequence length="165" mass="17804">MTVIVVMGPSGSGKTTVGQMLADRLEVPFYEGDDFHPPENIAKISRGEGLSADDRRPWISTISKALNADAAPISVLACSALNAVVRDQLCEELRAEARFVLLDVPPEELLRRLQTRAAHFAGPDLLKSQLEALDAAEEAYRLPADRPADQLATAIADWIQAAPSS</sequence>
<evidence type="ECO:0000256" key="8">
    <source>
        <dbReference type="ARBA" id="ARBA00048090"/>
    </source>
</evidence>
<evidence type="ECO:0000256" key="2">
    <source>
        <dbReference type="ARBA" id="ARBA00008420"/>
    </source>
</evidence>
<dbReference type="InterPro" id="IPR027417">
    <property type="entry name" value="P-loop_NTPase"/>
</dbReference>
<dbReference type="GO" id="GO:0005975">
    <property type="term" value="P:carbohydrate metabolic process"/>
    <property type="evidence" value="ECO:0007669"/>
    <property type="project" value="InterPro"/>
</dbReference>
<evidence type="ECO:0000256" key="6">
    <source>
        <dbReference type="ARBA" id="ARBA00022777"/>
    </source>
</evidence>
<evidence type="ECO:0000256" key="3">
    <source>
        <dbReference type="ARBA" id="ARBA00012054"/>
    </source>
</evidence>
<dbReference type="CDD" id="cd02021">
    <property type="entry name" value="GntK"/>
    <property type="match status" value="1"/>
</dbReference>
<keyword evidence="11" id="KW-1185">Reference proteome</keyword>
<evidence type="ECO:0000256" key="9">
    <source>
        <dbReference type="RuleBase" id="RU363066"/>
    </source>
</evidence>
<proteinExistence type="inferred from homology"/>
<dbReference type="NCBIfam" id="TIGR01313">
    <property type="entry name" value="therm_gnt_kin"/>
    <property type="match status" value="1"/>
</dbReference>
<dbReference type="Pfam" id="PF01202">
    <property type="entry name" value="SKI"/>
    <property type="match status" value="1"/>
</dbReference>
<evidence type="ECO:0000256" key="5">
    <source>
        <dbReference type="ARBA" id="ARBA00022741"/>
    </source>
</evidence>
<dbReference type="SUPFAM" id="SSF52540">
    <property type="entry name" value="P-loop containing nucleoside triphosphate hydrolases"/>
    <property type="match status" value="1"/>
</dbReference>
<comment type="caution">
    <text evidence="10">The sequence shown here is derived from an EMBL/GenBank/DDBJ whole genome shotgun (WGS) entry which is preliminary data.</text>
</comment>
<dbReference type="EC" id="2.7.1.12" evidence="3 9"/>
<dbReference type="PRINTS" id="PR01100">
    <property type="entry name" value="SHIKIMTKNASE"/>
</dbReference>
<reference evidence="10 11" key="1">
    <citation type="submission" date="2020-05" db="EMBL/GenBank/DDBJ databases">
        <title>Parvularcula mediterraneae sp. nov., isolated from polypropylene straw from shallow seawater of the seashore of Laganas in Zakynthos island, Greece.</title>
        <authorList>
            <person name="Szabo I."/>
            <person name="Al-Omari J."/>
            <person name="Rado J."/>
            <person name="Szerdahelyi G.S."/>
        </authorList>
    </citation>
    <scope>NUCLEOTIDE SEQUENCE [LARGE SCALE GENOMIC DNA]</scope>
    <source>
        <strain evidence="10 11">ZS-1/3</strain>
    </source>
</reference>
<dbReference type="Gene3D" id="3.40.50.300">
    <property type="entry name" value="P-loop containing nucleotide triphosphate hydrolases"/>
    <property type="match status" value="1"/>
</dbReference>
<keyword evidence="6 9" id="KW-0418">Kinase</keyword>
<keyword evidence="4 9" id="KW-0808">Transferase</keyword>
<dbReference type="GO" id="GO:0005524">
    <property type="term" value="F:ATP binding"/>
    <property type="evidence" value="ECO:0007669"/>
    <property type="project" value="UniProtKB-KW"/>
</dbReference>
<evidence type="ECO:0000256" key="7">
    <source>
        <dbReference type="ARBA" id="ARBA00022840"/>
    </source>
</evidence>
<organism evidence="10 11">
    <name type="scientific">Parvularcula mediterranea</name>
    <dbReference type="NCBI Taxonomy" id="2732508"/>
    <lineage>
        <taxon>Bacteria</taxon>
        <taxon>Pseudomonadati</taxon>
        <taxon>Pseudomonadota</taxon>
        <taxon>Alphaproteobacteria</taxon>
        <taxon>Parvularculales</taxon>
        <taxon>Parvularculaceae</taxon>
        <taxon>Parvularcula</taxon>
    </lineage>
</organism>
<dbReference type="GO" id="GO:0046316">
    <property type="term" value="F:gluconokinase activity"/>
    <property type="evidence" value="ECO:0007669"/>
    <property type="project" value="UniProtKB-EC"/>
</dbReference>
<keyword evidence="7 9" id="KW-0067">ATP-binding</keyword>
<comment type="pathway">
    <text evidence="1">Carbohydrate acid metabolism.</text>
</comment>
<evidence type="ECO:0000313" key="11">
    <source>
        <dbReference type="Proteomes" id="UP000536835"/>
    </source>
</evidence>
<evidence type="ECO:0000256" key="1">
    <source>
        <dbReference type="ARBA" id="ARBA00004761"/>
    </source>
</evidence>
<evidence type="ECO:0000256" key="4">
    <source>
        <dbReference type="ARBA" id="ARBA00022679"/>
    </source>
</evidence>
<dbReference type="GO" id="GO:0005737">
    <property type="term" value="C:cytoplasm"/>
    <property type="evidence" value="ECO:0007669"/>
    <property type="project" value="TreeGrafter"/>
</dbReference>
<name>A0A7Y3RLQ2_9PROT</name>
<dbReference type="InterPro" id="IPR006001">
    <property type="entry name" value="Therm_gnt_kin"/>
</dbReference>
<comment type="similarity">
    <text evidence="2 9">Belongs to the gluconokinase GntK/GntV family.</text>
</comment>
<accession>A0A7Y3RLQ2</accession>
<protein>
    <recommendedName>
        <fullName evidence="3 9">Gluconokinase</fullName>
        <ecNumber evidence="3 9">2.7.1.12</ecNumber>
    </recommendedName>
</protein>
<dbReference type="PANTHER" id="PTHR43442">
    <property type="entry name" value="GLUCONOKINASE-RELATED"/>
    <property type="match status" value="1"/>
</dbReference>
<dbReference type="PANTHER" id="PTHR43442:SF3">
    <property type="entry name" value="GLUCONOKINASE-RELATED"/>
    <property type="match status" value="1"/>
</dbReference>
<comment type="catalytic activity">
    <reaction evidence="8 9">
        <text>D-gluconate + ATP = 6-phospho-D-gluconate + ADP + H(+)</text>
        <dbReference type="Rhea" id="RHEA:19433"/>
        <dbReference type="ChEBI" id="CHEBI:15378"/>
        <dbReference type="ChEBI" id="CHEBI:18391"/>
        <dbReference type="ChEBI" id="CHEBI:30616"/>
        <dbReference type="ChEBI" id="CHEBI:58759"/>
        <dbReference type="ChEBI" id="CHEBI:456216"/>
        <dbReference type="EC" id="2.7.1.12"/>
    </reaction>
</comment>